<organism evidence="2 3">
    <name type="scientific">Mauremys mutica</name>
    <name type="common">yellowpond turtle</name>
    <dbReference type="NCBI Taxonomy" id="74926"/>
    <lineage>
        <taxon>Eukaryota</taxon>
        <taxon>Metazoa</taxon>
        <taxon>Chordata</taxon>
        <taxon>Craniata</taxon>
        <taxon>Vertebrata</taxon>
        <taxon>Euteleostomi</taxon>
        <taxon>Archelosauria</taxon>
        <taxon>Testudinata</taxon>
        <taxon>Testudines</taxon>
        <taxon>Cryptodira</taxon>
        <taxon>Durocryptodira</taxon>
        <taxon>Testudinoidea</taxon>
        <taxon>Geoemydidae</taxon>
        <taxon>Geoemydinae</taxon>
        <taxon>Mauremys</taxon>
    </lineage>
</organism>
<dbReference type="Proteomes" id="UP000827986">
    <property type="component" value="Unassembled WGS sequence"/>
</dbReference>
<comment type="caution">
    <text evidence="2">The sequence shown here is derived from an EMBL/GenBank/DDBJ whole genome shotgun (WGS) entry which is preliminary data.</text>
</comment>
<proteinExistence type="predicted"/>
<feature type="compositionally biased region" description="Polar residues" evidence="1">
    <location>
        <begin position="1"/>
        <end position="16"/>
    </location>
</feature>
<name>A0A9D3XH12_9SAUR</name>
<gene>
    <name evidence="2" type="ORF">KIL84_005611</name>
</gene>
<feature type="region of interest" description="Disordered" evidence="1">
    <location>
        <begin position="1"/>
        <end position="48"/>
    </location>
</feature>
<reference evidence="2" key="1">
    <citation type="submission" date="2021-09" db="EMBL/GenBank/DDBJ databases">
        <title>The genome of Mauremys mutica provides insights into the evolution of semi-aquatic lifestyle.</title>
        <authorList>
            <person name="Gong S."/>
            <person name="Gao Y."/>
        </authorList>
    </citation>
    <scope>NUCLEOTIDE SEQUENCE</scope>
    <source>
        <strain evidence="2">MM-2020</strain>
        <tissue evidence="2">Muscle</tissue>
    </source>
</reference>
<evidence type="ECO:0000313" key="3">
    <source>
        <dbReference type="Proteomes" id="UP000827986"/>
    </source>
</evidence>
<keyword evidence="3" id="KW-1185">Reference proteome</keyword>
<sequence>MTQVVSITGRMTQSRAEQPKPPQPCGERPCRRGRSSLPPKNRPALSTTRFESGRQRLLPWLDGQWLWTRRGWGAGTSGRLSQPRGVCRMDRPCGLLAWKCPAGRGTSAAHASSPWTGCVSGAECNPGTLGLLGPWYHLAGAGPPGAIFLLVQRFECRDSVRCDTWKIMCRRVWSRCPLPKF</sequence>
<accession>A0A9D3XH12</accession>
<dbReference type="AlphaFoldDB" id="A0A9D3XH12"/>
<dbReference type="EMBL" id="JAHDVG010000471">
    <property type="protein sequence ID" value="KAH1179561.1"/>
    <property type="molecule type" value="Genomic_DNA"/>
</dbReference>
<evidence type="ECO:0000256" key="1">
    <source>
        <dbReference type="SAM" id="MobiDB-lite"/>
    </source>
</evidence>
<protein>
    <submittedName>
        <fullName evidence="2">Uncharacterized protein</fullName>
    </submittedName>
</protein>
<evidence type="ECO:0000313" key="2">
    <source>
        <dbReference type="EMBL" id="KAH1179561.1"/>
    </source>
</evidence>